<dbReference type="Proteomes" id="UP001152320">
    <property type="component" value="Chromosome 1"/>
</dbReference>
<reference evidence="1" key="1">
    <citation type="submission" date="2021-10" db="EMBL/GenBank/DDBJ databases">
        <title>Tropical sea cucumber genome reveals ecological adaptation and Cuvierian tubules defense mechanism.</title>
        <authorList>
            <person name="Chen T."/>
        </authorList>
    </citation>
    <scope>NUCLEOTIDE SEQUENCE</scope>
    <source>
        <strain evidence="1">Nanhai2018</strain>
        <tissue evidence="1">Muscle</tissue>
    </source>
</reference>
<dbReference type="EMBL" id="JAIZAY010000001">
    <property type="protein sequence ID" value="KAJ8050409.1"/>
    <property type="molecule type" value="Genomic_DNA"/>
</dbReference>
<keyword evidence="2" id="KW-1185">Reference proteome</keyword>
<proteinExistence type="predicted"/>
<sequence length="83" mass="9936">MYKLFFRNTNLRVEPIVFNRVKELGIRKTFRGQRGRPASIKMSMNWKANWDYNNTVHRELLRSLPNEHIYNNNNNCKLGLINA</sequence>
<accession>A0A9Q1CTM9</accession>
<comment type="caution">
    <text evidence="1">The sequence shown here is derived from an EMBL/GenBank/DDBJ whole genome shotgun (WGS) entry which is preliminary data.</text>
</comment>
<name>A0A9Q1CTM9_HOLLE</name>
<evidence type="ECO:0000313" key="1">
    <source>
        <dbReference type="EMBL" id="KAJ8050409.1"/>
    </source>
</evidence>
<protein>
    <submittedName>
        <fullName evidence="1">Uncharacterized protein</fullName>
    </submittedName>
</protein>
<organism evidence="1 2">
    <name type="scientific">Holothuria leucospilota</name>
    <name type="common">Black long sea cucumber</name>
    <name type="synonym">Mertensiothuria leucospilota</name>
    <dbReference type="NCBI Taxonomy" id="206669"/>
    <lineage>
        <taxon>Eukaryota</taxon>
        <taxon>Metazoa</taxon>
        <taxon>Echinodermata</taxon>
        <taxon>Eleutherozoa</taxon>
        <taxon>Echinozoa</taxon>
        <taxon>Holothuroidea</taxon>
        <taxon>Aspidochirotacea</taxon>
        <taxon>Aspidochirotida</taxon>
        <taxon>Holothuriidae</taxon>
        <taxon>Holothuria</taxon>
    </lineage>
</organism>
<dbReference type="AlphaFoldDB" id="A0A9Q1CTM9"/>
<evidence type="ECO:0000313" key="2">
    <source>
        <dbReference type="Proteomes" id="UP001152320"/>
    </source>
</evidence>
<gene>
    <name evidence="1" type="ORF">HOLleu_03607</name>
</gene>